<sequence length="1494" mass="156822">MRSALGAAAALALVPLSQAWNIQLPPCLDDFEPFVSSGCFEDGNSPALIYRSTLDQNQMTIEKCVADCKGNGFRYAGLKYYGVCYCGATVDTPQIEDSKCSLPCSGNNKETCGGNNAISIWQDTTFPKAANEVTVDDYVSLGCYTDDSSQGRTLSYPVKLDEANLSTKQCLAACQKQGFPLAGTEFGGECWCGVVLGYNTAKVDDKECNMPCKGDSADTCGGRARLNVYVAKELKSLQPCGSRSGATTSSRAVVTSTSQEYMLPINPTTIQIGDGGTSSQKPATTDVRTGTATQPLQTFPLPETSTSAKPETPLSSSLSTLIRVPEITLTTGSFESIPTSSWQSTSLEAGIGSTSPSGKPRGSSTVSRSRTTRTRKPAASSSLASKRPVTSSRPATTSLSPGRPDFTSASPSVPDSTSLSPGRGGTTSVGPSLPDTSVAPSQPDITFPSPDKPYTTTRKVGITTSSWPSRPDSTSLAPTMPEITFPLPGKVETTSLRPGTTSLLWPSRPDTTSLAPVGPGTTSLSPSRPDTTSLAPFRPDTTSLGPSRPDTTSLSSDRPDTSSLVPSKPKTTSLLPDQGQPDTSFPGFGTTSSRRPYKTTKLYSTPVTTVSKKHVVTSSSTRGRSHTTTQRPAVSSSLAPSKPDTTSLAPGLPVTSSLAPGLPDTTSLAPGLPDTTSLAPGLPDTTSRRPFSTSLAPSRPETTSQSPVRFDTTSLAPSRPDTTSLAPSKPDTSSRGLDTSSSRRPYSTTQYQLPLTTVSSKPVGMSSSSKPSLISSSKPVPTFSSLPIISSSFAPSKPDTTSVLVPSRPLTSTSLDATFPRPSTTTRRRRTTWSRKPRTTTTSYSIPFTTTSSRPQTTSSFARGTSVSSRPEGTRSIAPGKPDTTSRGSFSTSLSPERPDTTSRGPVPATSLTTGKHSSSQLGVGTSLSPNPRRTTTLTSRIVRTTTLFTRPAKTTVLSSNPIKPTTSNQPGQTTSVSKRPVVSTHMSSKPYQATVSSSRPVNTVTFSGKPSQPTTALSGSSGPVESTRTSSRPVRDTTLSGSPVKTASISISPSKPTGVSSRPVGQSTVSSRPVESSGVSGTPLKPTWVSTGIGRPTTLSSSSVKATSVPNGVGQTSSESGQPIQTSSPGQPTSTTKDATVSTTAPVCTVTNAVPSKCEWQRGGWCAPALPEWSNKSGCLAAARTCALQVASCFKYAGWPHSMDCFDFQRWCGDVQQYCQTCNGGNNGACGKDDCWKRNKPSFGTPPVKTTSVIPCSAASPSAGPAKRPQKSASPANPVKPAKPADSVKPAKSAEPAKPAKPSKTACSAAPTNICKQPKSQQWGYGPGKPVAGIPMPVVGCNDVKEDWQSNPYKLYTEPKSSKCPSFKWPQRSNPCMDSCRAQLQHCRDTYVNSAKRLGSRTGYRKRDDGDADIDLLRRSLWTGNTDSCAASGNPYSWSKSGSDAPKCWGWGGNTADLALQRCKAQYSDCVAVNKKVRPGSQCKSWCSGKKNP</sequence>
<feature type="compositionally biased region" description="Low complexity" evidence="2">
    <location>
        <begin position="1121"/>
        <end position="1140"/>
    </location>
</feature>
<feature type="domain" description="WSC" evidence="4">
    <location>
        <begin position="137"/>
        <end position="232"/>
    </location>
</feature>
<dbReference type="Proteomes" id="UP000054481">
    <property type="component" value="Unassembled WGS sequence"/>
</dbReference>
<feature type="compositionally biased region" description="Low complexity" evidence="2">
    <location>
        <begin position="758"/>
        <end position="779"/>
    </location>
</feature>
<feature type="domain" description="WSC" evidence="4">
    <location>
        <begin position="33"/>
        <end position="124"/>
    </location>
</feature>
<evidence type="ECO:0000313" key="6">
    <source>
        <dbReference type="Proteomes" id="UP000054481"/>
    </source>
</evidence>
<feature type="compositionally biased region" description="Polar residues" evidence="2">
    <location>
        <begin position="630"/>
        <end position="757"/>
    </location>
</feature>
<feature type="compositionally biased region" description="Polar residues" evidence="2">
    <location>
        <begin position="379"/>
        <end position="400"/>
    </location>
</feature>
<feature type="signal peptide" evidence="3">
    <location>
        <begin position="1"/>
        <end position="19"/>
    </location>
</feature>
<keyword evidence="1" id="KW-0677">Repeat</keyword>
<reference evidence="5 6" key="1">
    <citation type="journal article" date="2014" name="Genome Biol. Evol.">
        <title>Comparative genomics and transcriptomics analyses reveal divergent lifestyle features of nematode endoparasitic fungus Hirsutella minnesotensis.</title>
        <authorList>
            <person name="Lai Y."/>
            <person name="Liu K."/>
            <person name="Zhang X."/>
            <person name="Zhang X."/>
            <person name="Li K."/>
            <person name="Wang N."/>
            <person name="Shu C."/>
            <person name="Wu Y."/>
            <person name="Wang C."/>
            <person name="Bushley K.E."/>
            <person name="Xiang M."/>
            <person name="Liu X."/>
        </authorList>
    </citation>
    <scope>NUCLEOTIDE SEQUENCE [LARGE SCALE GENOMIC DNA]</scope>
    <source>
        <strain evidence="5 6">3608</strain>
    </source>
</reference>
<feature type="compositionally biased region" description="Polar residues" evidence="2">
    <location>
        <begin position="956"/>
        <end position="978"/>
    </location>
</feature>
<feature type="compositionally biased region" description="Polar residues" evidence="2">
    <location>
        <begin position="1098"/>
        <end position="1120"/>
    </location>
</feature>
<feature type="compositionally biased region" description="Polar residues" evidence="2">
    <location>
        <begin position="792"/>
        <end position="816"/>
    </location>
</feature>
<feature type="region of interest" description="Disordered" evidence="2">
    <location>
        <begin position="792"/>
        <end position="938"/>
    </location>
</feature>
<feature type="compositionally biased region" description="Polar residues" evidence="2">
    <location>
        <begin position="985"/>
        <end position="1081"/>
    </location>
</feature>
<feature type="compositionally biased region" description="Polar residues" evidence="2">
    <location>
        <begin position="910"/>
        <end position="932"/>
    </location>
</feature>
<feature type="compositionally biased region" description="Polar residues" evidence="2">
    <location>
        <begin position="407"/>
        <end position="421"/>
    </location>
</feature>
<dbReference type="InterPro" id="IPR002889">
    <property type="entry name" value="WSC_carb-bd"/>
</dbReference>
<feature type="compositionally biased region" description="Polar residues" evidence="2">
    <location>
        <begin position="266"/>
        <end position="309"/>
    </location>
</feature>
<feature type="compositionally biased region" description="Polar residues" evidence="2">
    <location>
        <begin position="492"/>
        <end position="594"/>
    </location>
</feature>
<evidence type="ECO:0000256" key="2">
    <source>
        <dbReference type="SAM" id="MobiDB-lite"/>
    </source>
</evidence>
<keyword evidence="3" id="KW-0732">Signal</keyword>
<feature type="compositionally biased region" description="Basic residues" evidence="2">
    <location>
        <begin position="826"/>
        <end position="838"/>
    </location>
</feature>
<proteinExistence type="predicted"/>
<accession>A0A0F7ZZF0</accession>
<dbReference type="PROSITE" id="PS51212">
    <property type="entry name" value="WSC"/>
    <property type="match status" value="2"/>
</dbReference>
<evidence type="ECO:0000256" key="1">
    <source>
        <dbReference type="ARBA" id="ARBA00022737"/>
    </source>
</evidence>
<dbReference type="PANTHER" id="PTHR45964:SF5">
    <property type="entry name" value="WSCD FAMILY MEMBER CG9164"/>
    <property type="match status" value="1"/>
</dbReference>
<dbReference type="InterPro" id="IPR051589">
    <property type="entry name" value="Sialate-O-sulfotransferase"/>
</dbReference>
<feature type="compositionally biased region" description="Polar residues" evidence="2">
    <location>
        <begin position="454"/>
        <end position="477"/>
    </location>
</feature>
<feature type="region of interest" description="Disordered" evidence="2">
    <location>
        <begin position="265"/>
        <end position="318"/>
    </location>
</feature>
<dbReference type="OrthoDB" id="2019572at2759"/>
<name>A0A0F7ZZF0_9HYPO</name>
<evidence type="ECO:0000256" key="3">
    <source>
        <dbReference type="SAM" id="SignalP"/>
    </source>
</evidence>
<dbReference type="PANTHER" id="PTHR45964">
    <property type="entry name" value="WSCD FAMILY MEMBER CG9164"/>
    <property type="match status" value="1"/>
</dbReference>
<dbReference type="EMBL" id="KQ030529">
    <property type="protein sequence ID" value="KJZ74107.1"/>
    <property type="molecule type" value="Genomic_DNA"/>
</dbReference>
<evidence type="ECO:0000313" key="5">
    <source>
        <dbReference type="EMBL" id="KJZ74107.1"/>
    </source>
</evidence>
<dbReference type="SMART" id="SM00321">
    <property type="entry name" value="WSC"/>
    <property type="match status" value="2"/>
</dbReference>
<feature type="region of interest" description="Disordered" evidence="2">
    <location>
        <begin position="1260"/>
        <end position="1312"/>
    </location>
</feature>
<feature type="compositionally biased region" description="Polar residues" evidence="2">
    <location>
        <begin position="428"/>
        <end position="444"/>
    </location>
</feature>
<feature type="compositionally biased region" description="Low complexity" evidence="2">
    <location>
        <begin position="604"/>
        <end position="629"/>
    </location>
</feature>
<feature type="compositionally biased region" description="Polar residues" evidence="2">
    <location>
        <begin position="861"/>
        <end position="871"/>
    </location>
</feature>
<feature type="region of interest" description="Disordered" evidence="2">
    <location>
        <begin position="335"/>
        <end position="780"/>
    </location>
</feature>
<feature type="compositionally biased region" description="Low complexity" evidence="2">
    <location>
        <begin position="1291"/>
        <end position="1312"/>
    </location>
</feature>
<dbReference type="Pfam" id="PF01822">
    <property type="entry name" value="WSC"/>
    <property type="match status" value="2"/>
</dbReference>
<gene>
    <name evidence="5" type="ORF">HIM_06556</name>
</gene>
<feature type="compositionally biased region" description="Low complexity" evidence="2">
    <location>
        <begin position="839"/>
        <end position="860"/>
    </location>
</feature>
<evidence type="ECO:0000259" key="4">
    <source>
        <dbReference type="PROSITE" id="PS51212"/>
    </source>
</evidence>
<organism evidence="5 6">
    <name type="scientific">Hirsutella minnesotensis 3608</name>
    <dbReference type="NCBI Taxonomy" id="1043627"/>
    <lineage>
        <taxon>Eukaryota</taxon>
        <taxon>Fungi</taxon>
        <taxon>Dikarya</taxon>
        <taxon>Ascomycota</taxon>
        <taxon>Pezizomycotina</taxon>
        <taxon>Sordariomycetes</taxon>
        <taxon>Hypocreomycetidae</taxon>
        <taxon>Hypocreales</taxon>
        <taxon>Ophiocordycipitaceae</taxon>
        <taxon>Hirsutella</taxon>
    </lineage>
</organism>
<feature type="compositionally biased region" description="Polar residues" evidence="2">
    <location>
        <begin position="883"/>
        <end position="895"/>
    </location>
</feature>
<keyword evidence="6" id="KW-1185">Reference proteome</keyword>
<protein>
    <recommendedName>
        <fullName evidence="4">WSC domain-containing protein</fullName>
    </recommendedName>
</protein>
<feature type="region of interest" description="Disordered" evidence="2">
    <location>
        <begin position="950"/>
        <end position="1140"/>
    </location>
</feature>
<feature type="chain" id="PRO_5002526301" description="WSC domain-containing protein" evidence="3">
    <location>
        <begin position="20"/>
        <end position="1494"/>
    </location>
</feature>
<feature type="compositionally biased region" description="Polar residues" evidence="2">
    <location>
        <begin position="335"/>
        <end position="357"/>
    </location>
</feature>